<dbReference type="AlphaFoldDB" id="A0A8B8NVD8"/>
<gene>
    <name evidence="2" type="primary">LOC115738118</name>
</gene>
<dbReference type="RefSeq" id="XP_030526496.1">
    <property type="nucleotide sequence ID" value="XM_030670636.2"/>
</dbReference>
<evidence type="ECO:0000313" key="1">
    <source>
        <dbReference type="Proteomes" id="UP000827889"/>
    </source>
</evidence>
<reference evidence="2" key="1">
    <citation type="submission" date="2025-08" db="UniProtKB">
        <authorList>
            <consortium name="RefSeq"/>
        </authorList>
    </citation>
    <scope>IDENTIFICATION</scope>
    <source>
        <tissue evidence="2">Leaf</tissue>
    </source>
</reference>
<keyword evidence="1" id="KW-1185">Reference proteome</keyword>
<dbReference type="Proteomes" id="UP000827889">
    <property type="component" value="Chromosome 8"/>
</dbReference>
<dbReference type="GeneID" id="115738118"/>
<proteinExistence type="predicted"/>
<name>A0A8B8NVD8_9MYRT</name>
<accession>A0A8B8NVD8</accession>
<dbReference type="KEGG" id="rarg:115738118"/>
<sequence>MRIQGSDSYLKERNMMANQSGVDSHGQRTTQSRGLFQFALAMAFGIWLLFQINHQFDNQRHHQNKENMSIQDSAALLLGRKVNPGFMVGGLVHSYRGDNDIAGNSEKIKKLMREAREGLIGEGSVGFALIVERTGDGEVQDGGAVTYKGNVFEDENGVPPDVSGVYLMKSEEDSRNVSAGLGAL</sequence>
<protein>
    <submittedName>
        <fullName evidence="2">Uncharacterized protein LOC115738118</fullName>
    </submittedName>
</protein>
<evidence type="ECO:0000313" key="2">
    <source>
        <dbReference type="RefSeq" id="XP_030526496.1"/>
    </source>
</evidence>
<dbReference type="OrthoDB" id="1594282at2759"/>
<organism evidence="1 2">
    <name type="scientific">Rhodamnia argentea</name>
    <dbReference type="NCBI Taxonomy" id="178133"/>
    <lineage>
        <taxon>Eukaryota</taxon>
        <taxon>Viridiplantae</taxon>
        <taxon>Streptophyta</taxon>
        <taxon>Embryophyta</taxon>
        <taxon>Tracheophyta</taxon>
        <taxon>Spermatophyta</taxon>
        <taxon>Magnoliopsida</taxon>
        <taxon>eudicotyledons</taxon>
        <taxon>Gunneridae</taxon>
        <taxon>Pentapetalae</taxon>
        <taxon>rosids</taxon>
        <taxon>malvids</taxon>
        <taxon>Myrtales</taxon>
        <taxon>Myrtaceae</taxon>
        <taxon>Myrtoideae</taxon>
        <taxon>Myrteae</taxon>
        <taxon>Australasian group</taxon>
        <taxon>Rhodamnia</taxon>
    </lineage>
</organism>